<evidence type="ECO:0000313" key="6">
    <source>
        <dbReference type="Proteomes" id="UP001194746"/>
    </source>
</evidence>
<comment type="similarity">
    <text evidence="1">Belongs to the ATP-dependent AMP-binding enzyme family.</text>
</comment>
<keyword evidence="3" id="KW-1133">Transmembrane helix</keyword>
<dbReference type="EMBL" id="VCAU01000259">
    <property type="protein sequence ID" value="KAF9882631.1"/>
    <property type="molecule type" value="Genomic_DNA"/>
</dbReference>
<dbReference type="Pfam" id="PF00501">
    <property type="entry name" value="AMP-binding"/>
    <property type="match status" value="1"/>
</dbReference>
<dbReference type="Proteomes" id="UP001194746">
    <property type="component" value="Unassembled WGS sequence"/>
</dbReference>
<keyword evidence="2" id="KW-0436">Ligase</keyword>
<sequence length="316" mass="34363">MSSASPPGPRIYRSKDIQPLIPRNESVWQYYLRCNPDLVPDDKVILQEQENPSVQVTYGEMREKASKGAAGLQKLLGLKEGDVIAIWVHYLHVAEAQVFFADSVLIAKFREAQRLDASGRLSQLRVVSLDAGVPGQTDIPQWPQDFLGVGSAPVLDLSNRDNKTVPAVICFSSGTSGSPKGALLSHHSMIGYVTGPRCFGSSALNRNDVDVFYAPLCHIYGMVAAVLAPAFIGHLMVIMRAYKFHEYIKACQENQATIMRVVPPAAMAIAKDPSMRDLNLSSVHTLVCAGAALGEETQAGLQRLLKNMAAEACSRL</sequence>
<evidence type="ECO:0000259" key="4">
    <source>
        <dbReference type="Pfam" id="PF00501"/>
    </source>
</evidence>
<dbReference type="PANTHER" id="PTHR24096">
    <property type="entry name" value="LONG-CHAIN-FATTY-ACID--COA LIGASE"/>
    <property type="match status" value="1"/>
</dbReference>
<gene>
    <name evidence="5" type="ORF">FE257_005826</name>
</gene>
<reference evidence="5" key="1">
    <citation type="journal article" date="2019" name="Beilstein J. Org. Chem.">
        <title>Nanangenines: drimane sesquiterpenoids as the dominant metabolite cohort of a novel Australian fungus, Aspergillus nanangensis.</title>
        <authorList>
            <person name="Lacey H.J."/>
            <person name="Gilchrist C.L.M."/>
            <person name="Crombie A."/>
            <person name="Kalaitzis J.A."/>
            <person name="Vuong D."/>
            <person name="Rutledge P.J."/>
            <person name="Turner P."/>
            <person name="Pitt J.I."/>
            <person name="Lacey E."/>
            <person name="Chooi Y.H."/>
            <person name="Piggott A.M."/>
        </authorList>
    </citation>
    <scope>NUCLEOTIDE SEQUENCE</scope>
    <source>
        <strain evidence="5">MST-FP2251</strain>
    </source>
</reference>
<dbReference type="Gene3D" id="3.40.50.12780">
    <property type="entry name" value="N-terminal domain of ligase-like"/>
    <property type="match status" value="1"/>
</dbReference>
<dbReference type="SUPFAM" id="SSF56801">
    <property type="entry name" value="Acetyl-CoA synthetase-like"/>
    <property type="match status" value="1"/>
</dbReference>
<dbReference type="InterPro" id="IPR020845">
    <property type="entry name" value="AMP-binding_CS"/>
</dbReference>
<reference evidence="5" key="2">
    <citation type="submission" date="2020-02" db="EMBL/GenBank/DDBJ databases">
        <authorList>
            <person name="Gilchrist C.L.M."/>
            <person name="Chooi Y.-H."/>
        </authorList>
    </citation>
    <scope>NUCLEOTIDE SEQUENCE</scope>
    <source>
        <strain evidence="5">MST-FP2251</strain>
    </source>
</reference>
<dbReference type="PROSITE" id="PS00455">
    <property type="entry name" value="AMP_BINDING"/>
    <property type="match status" value="1"/>
</dbReference>
<evidence type="ECO:0000313" key="5">
    <source>
        <dbReference type="EMBL" id="KAF9882631.1"/>
    </source>
</evidence>
<proteinExistence type="inferred from homology"/>
<organism evidence="5 6">
    <name type="scientific">Aspergillus nanangensis</name>
    <dbReference type="NCBI Taxonomy" id="2582783"/>
    <lineage>
        <taxon>Eukaryota</taxon>
        <taxon>Fungi</taxon>
        <taxon>Dikarya</taxon>
        <taxon>Ascomycota</taxon>
        <taxon>Pezizomycotina</taxon>
        <taxon>Eurotiomycetes</taxon>
        <taxon>Eurotiomycetidae</taxon>
        <taxon>Eurotiales</taxon>
        <taxon>Aspergillaceae</taxon>
        <taxon>Aspergillus</taxon>
        <taxon>Aspergillus subgen. Circumdati</taxon>
    </lineage>
</organism>
<feature type="transmembrane region" description="Helical" evidence="3">
    <location>
        <begin position="219"/>
        <end position="239"/>
    </location>
</feature>
<evidence type="ECO:0000256" key="1">
    <source>
        <dbReference type="ARBA" id="ARBA00006432"/>
    </source>
</evidence>
<evidence type="ECO:0000256" key="2">
    <source>
        <dbReference type="ARBA" id="ARBA00022598"/>
    </source>
</evidence>
<evidence type="ECO:0000256" key="3">
    <source>
        <dbReference type="SAM" id="Phobius"/>
    </source>
</evidence>
<keyword evidence="3" id="KW-0812">Transmembrane</keyword>
<feature type="domain" description="AMP-dependent synthetase/ligase" evidence="4">
    <location>
        <begin position="89"/>
        <end position="307"/>
    </location>
</feature>
<dbReference type="PANTHER" id="PTHR24096:SF149">
    <property type="entry name" value="AMP-BINDING DOMAIN-CONTAINING PROTEIN-RELATED"/>
    <property type="match status" value="1"/>
</dbReference>
<comment type="caution">
    <text evidence="5">The sequence shown here is derived from an EMBL/GenBank/DDBJ whole genome shotgun (WGS) entry which is preliminary data.</text>
</comment>
<accession>A0AAD4CA31</accession>
<dbReference type="InterPro" id="IPR042099">
    <property type="entry name" value="ANL_N_sf"/>
</dbReference>
<keyword evidence="3" id="KW-0472">Membrane</keyword>
<dbReference type="GO" id="GO:0019748">
    <property type="term" value="P:secondary metabolic process"/>
    <property type="evidence" value="ECO:0007669"/>
    <property type="project" value="TreeGrafter"/>
</dbReference>
<dbReference type="GO" id="GO:0016405">
    <property type="term" value="F:CoA-ligase activity"/>
    <property type="evidence" value="ECO:0007669"/>
    <property type="project" value="TreeGrafter"/>
</dbReference>
<name>A0AAD4CA31_ASPNN</name>
<keyword evidence="6" id="KW-1185">Reference proteome</keyword>
<protein>
    <recommendedName>
        <fullName evidence="4">AMP-dependent synthetase/ligase domain-containing protein</fullName>
    </recommendedName>
</protein>
<dbReference type="AlphaFoldDB" id="A0AAD4CA31"/>
<dbReference type="InterPro" id="IPR000873">
    <property type="entry name" value="AMP-dep_synth/lig_dom"/>
</dbReference>